<dbReference type="KEGG" id="dwi:6637859"/>
<keyword evidence="2" id="KW-1185">Reference proteome</keyword>
<dbReference type="FunCoup" id="B4MIS3">
    <property type="interactions" value="102"/>
</dbReference>
<dbReference type="PANTHER" id="PTHR47204:SF1">
    <property type="entry name" value="RIBONUCLEASE H2 SUBUNIT C"/>
    <property type="match status" value="1"/>
</dbReference>
<proteinExistence type="predicted"/>
<dbReference type="Gene3D" id="2.40.128.680">
    <property type="match status" value="1"/>
</dbReference>
<dbReference type="Proteomes" id="UP000007798">
    <property type="component" value="Unassembled WGS sequence"/>
</dbReference>
<evidence type="ECO:0000313" key="2">
    <source>
        <dbReference type="Proteomes" id="UP000007798"/>
    </source>
</evidence>
<dbReference type="GO" id="GO:0006401">
    <property type="term" value="P:RNA catabolic process"/>
    <property type="evidence" value="ECO:0007669"/>
    <property type="project" value="InterPro"/>
</dbReference>
<dbReference type="AlphaFoldDB" id="B4MIS3"/>
<dbReference type="OMA" id="RGYPLMG"/>
<reference evidence="1 2" key="1">
    <citation type="journal article" date="2007" name="Nature">
        <title>Evolution of genes and genomes on the Drosophila phylogeny.</title>
        <authorList>
            <consortium name="Drosophila 12 Genomes Consortium"/>
            <person name="Clark A.G."/>
            <person name="Eisen M.B."/>
            <person name="Smith D.R."/>
            <person name="Bergman C.M."/>
            <person name="Oliver B."/>
            <person name="Markow T.A."/>
            <person name="Kaufman T.C."/>
            <person name="Kellis M."/>
            <person name="Gelbart W."/>
            <person name="Iyer V.N."/>
            <person name="Pollard D.A."/>
            <person name="Sackton T.B."/>
            <person name="Larracuente A.M."/>
            <person name="Singh N.D."/>
            <person name="Abad J.P."/>
            <person name="Abt D.N."/>
            <person name="Adryan B."/>
            <person name="Aguade M."/>
            <person name="Akashi H."/>
            <person name="Anderson W.W."/>
            <person name="Aquadro C.F."/>
            <person name="Ardell D.H."/>
            <person name="Arguello R."/>
            <person name="Artieri C.G."/>
            <person name="Barbash D.A."/>
            <person name="Barker D."/>
            <person name="Barsanti P."/>
            <person name="Batterham P."/>
            <person name="Batzoglou S."/>
            <person name="Begun D."/>
            <person name="Bhutkar A."/>
            <person name="Blanco E."/>
            <person name="Bosak S.A."/>
            <person name="Bradley R.K."/>
            <person name="Brand A.D."/>
            <person name="Brent M.R."/>
            <person name="Brooks A.N."/>
            <person name="Brown R.H."/>
            <person name="Butlin R.K."/>
            <person name="Caggese C."/>
            <person name="Calvi B.R."/>
            <person name="Bernardo de Carvalho A."/>
            <person name="Caspi A."/>
            <person name="Castrezana S."/>
            <person name="Celniker S.E."/>
            <person name="Chang J.L."/>
            <person name="Chapple C."/>
            <person name="Chatterji S."/>
            <person name="Chinwalla A."/>
            <person name="Civetta A."/>
            <person name="Clifton S.W."/>
            <person name="Comeron J.M."/>
            <person name="Costello J.C."/>
            <person name="Coyne J.A."/>
            <person name="Daub J."/>
            <person name="David R.G."/>
            <person name="Delcher A.L."/>
            <person name="Delehaunty K."/>
            <person name="Do C.B."/>
            <person name="Ebling H."/>
            <person name="Edwards K."/>
            <person name="Eickbush T."/>
            <person name="Evans J.D."/>
            <person name="Filipski A."/>
            <person name="Findeiss S."/>
            <person name="Freyhult E."/>
            <person name="Fulton L."/>
            <person name="Fulton R."/>
            <person name="Garcia A.C."/>
            <person name="Gardiner A."/>
            <person name="Garfield D.A."/>
            <person name="Garvin B.E."/>
            <person name="Gibson G."/>
            <person name="Gilbert D."/>
            <person name="Gnerre S."/>
            <person name="Godfrey J."/>
            <person name="Good R."/>
            <person name="Gotea V."/>
            <person name="Gravely B."/>
            <person name="Greenberg A.J."/>
            <person name="Griffiths-Jones S."/>
            <person name="Gross S."/>
            <person name="Guigo R."/>
            <person name="Gustafson E.A."/>
            <person name="Haerty W."/>
            <person name="Hahn M.W."/>
            <person name="Halligan D.L."/>
            <person name="Halpern A.L."/>
            <person name="Halter G.M."/>
            <person name="Han M.V."/>
            <person name="Heger A."/>
            <person name="Hillier L."/>
            <person name="Hinrichs A.S."/>
            <person name="Holmes I."/>
            <person name="Hoskins R.A."/>
            <person name="Hubisz M.J."/>
            <person name="Hultmark D."/>
            <person name="Huntley M.A."/>
            <person name="Jaffe D.B."/>
            <person name="Jagadeeshan S."/>
            <person name="Jeck W.R."/>
            <person name="Johnson J."/>
            <person name="Jones C.D."/>
            <person name="Jordan W.C."/>
            <person name="Karpen G.H."/>
            <person name="Kataoka E."/>
            <person name="Keightley P.D."/>
            <person name="Kheradpour P."/>
            <person name="Kirkness E.F."/>
            <person name="Koerich L.B."/>
            <person name="Kristiansen K."/>
            <person name="Kudrna D."/>
            <person name="Kulathinal R.J."/>
            <person name="Kumar S."/>
            <person name="Kwok R."/>
            <person name="Lander E."/>
            <person name="Langley C.H."/>
            <person name="Lapoint R."/>
            <person name="Lazzaro B.P."/>
            <person name="Lee S.J."/>
            <person name="Levesque L."/>
            <person name="Li R."/>
            <person name="Lin C.F."/>
            <person name="Lin M.F."/>
            <person name="Lindblad-Toh K."/>
            <person name="Llopart A."/>
            <person name="Long M."/>
            <person name="Low L."/>
            <person name="Lozovsky E."/>
            <person name="Lu J."/>
            <person name="Luo M."/>
            <person name="Machado C.A."/>
            <person name="Makalowski W."/>
            <person name="Marzo M."/>
            <person name="Matsuda M."/>
            <person name="Matzkin L."/>
            <person name="McAllister B."/>
            <person name="McBride C.S."/>
            <person name="McKernan B."/>
            <person name="McKernan K."/>
            <person name="Mendez-Lago M."/>
            <person name="Minx P."/>
            <person name="Mollenhauer M.U."/>
            <person name="Montooth K."/>
            <person name="Mount S.M."/>
            <person name="Mu X."/>
            <person name="Myers E."/>
            <person name="Negre B."/>
            <person name="Newfeld S."/>
            <person name="Nielsen R."/>
            <person name="Noor M.A."/>
            <person name="O'Grady P."/>
            <person name="Pachter L."/>
            <person name="Papaceit M."/>
            <person name="Parisi M.J."/>
            <person name="Parisi M."/>
            <person name="Parts L."/>
            <person name="Pedersen J.S."/>
            <person name="Pesole G."/>
            <person name="Phillippy A.M."/>
            <person name="Ponting C.P."/>
            <person name="Pop M."/>
            <person name="Porcelli D."/>
            <person name="Powell J.R."/>
            <person name="Prohaska S."/>
            <person name="Pruitt K."/>
            <person name="Puig M."/>
            <person name="Quesneville H."/>
            <person name="Ram K.R."/>
            <person name="Rand D."/>
            <person name="Rasmussen M.D."/>
            <person name="Reed L.K."/>
            <person name="Reenan R."/>
            <person name="Reily A."/>
            <person name="Remington K.A."/>
            <person name="Rieger T.T."/>
            <person name="Ritchie M.G."/>
            <person name="Robin C."/>
            <person name="Rogers Y.H."/>
            <person name="Rohde C."/>
            <person name="Rozas J."/>
            <person name="Rubenfield M.J."/>
            <person name="Ruiz A."/>
            <person name="Russo S."/>
            <person name="Salzberg S.L."/>
            <person name="Sanchez-Gracia A."/>
            <person name="Saranga D.J."/>
            <person name="Sato H."/>
            <person name="Schaeffer S.W."/>
            <person name="Schatz M.C."/>
            <person name="Schlenke T."/>
            <person name="Schwartz R."/>
            <person name="Segarra C."/>
            <person name="Singh R.S."/>
            <person name="Sirot L."/>
            <person name="Sirota M."/>
            <person name="Sisneros N.B."/>
            <person name="Smith C.D."/>
            <person name="Smith T.F."/>
            <person name="Spieth J."/>
            <person name="Stage D.E."/>
            <person name="Stark A."/>
            <person name="Stephan W."/>
            <person name="Strausberg R.L."/>
            <person name="Strempel S."/>
            <person name="Sturgill D."/>
            <person name="Sutton G."/>
            <person name="Sutton G.G."/>
            <person name="Tao W."/>
            <person name="Teichmann S."/>
            <person name="Tobari Y.N."/>
            <person name="Tomimura Y."/>
            <person name="Tsolas J.M."/>
            <person name="Valente V.L."/>
            <person name="Venter E."/>
            <person name="Venter J.C."/>
            <person name="Vicario S."/>
            <person name="Vieira F.G."/>
            <person name="Vilella A.J."/>
            <person name="Villasante A."/>
            <person name="Walenz B."/>
            <person name="Wang J."/>
            <person name="Wasserman M."/>
            <person name="Watts T."/>
            <person name="Wilson D."/>
            <person name="Wilson R.K."/>
            <person name="Wing R.A."/>
            <person name="Wolfner M.F."/>
            <person name="Wong A."/>
            <person name="Wong G.K."/>
            <person name="Wu C.I."/>
            <person name="Wu G."/>
            <person name="Yamamoto D."/>
            <person name="Yang H.P."/>
            <person name="Yang S.P."/>
            <person name="Yorke J.A."/>
            <person name="Yoshida K."/>
            <person name="Zdobnov E."/>
            <person name="Zhang P."/>
            <person name="Zhang Y."/>
            <person name="Zimin A.V."/>
            <person name="Baldwin J."/>
            <person name="Abdouelleil A."/>
            <person name="Abdulkadir J."/>
            <person name="Abebe A."/>
            <person name="Abera B."/>
            <person name="Abreu J."/>
            <person name="Acer S.C."/>
            <person name="Aftuck L."/>
            <person name="Alexander A."/>
            <person name="An P."/>
            <person name="Anderson E."/>
            <person name="Anderson S."/>
            <person name="Arachi H."/>
            <person name="Azer M."/>
            <person name="Bachantsang P."/>
            <person name="Barry A."/>
            <person name="Bayul T."/>
            <person name="Berlin A."/>
            <person name="Bessette D."/>
            <person name="Bloom T."/>
            <person name="Blye J."/>
            <person name="Boguslavskiy L."/>
            <person name="Bonnet C."/>
            <person name="Boukhgalter B."/>
            <person name="Bourzgui I."/>
            <person name="Brown A."/>
            <person name="Cahill P."/>
            <person name="Channer S."/>
            <person name="Cheshatsang Y."/>
            <person name="Chuda L."/>
            <person name="Citroen M."/>
            <person name="Collymore A."/>
            <person name="Cooke P."/>
            <person name="Costello M."/>
            <person name="D'Aco K."/>
            <person name="Daza R."/>
            <person name="De Haan G."/>
            <person name="DeGray S."/>
            <person name="DeMaso C."/>
            <person name="Dhargay N."/>
            <person name="Dooley K."/>
            <person name="Dooley E."/>
            <person name="Doricent M."/>
            <person name="Dorje P."/>
            <person name="Dorjee K."/>
            <person name="Dupes A."/>
            <person name="Elong R."/>
            <person name="Falk J."/>
            <person name="Farina A."/>
            <person name="Faro S."/>
            <person name="Ferguson D."/>
            <person name="Fisher S."/>
            <person name="Foley C.D."/>
            <person name="Franke A."/>
            <person name="Friedrich D."/>
            <person name="Gadbois L."/>
            <person name="Gearin G."/>
            <person name="Gearin C.R."/>
            <person name="Giannoukos G."/>
            <person name="Goode T."/>
            <person name="Graham J."/>
            <person name="Grandbois E."/>
            <person name="Grewal S."/>
            <person name="Gyaltsen K."/>
            <person name="Hafez N."/>
            <person name="Hagos B."/>
            <person name="Hall J."/>
            <person name="Henson C."/>
            <person name="Hollinger A."/>
            <person name="Honan T."/>
            <person name="Huard M.D."/>
            <person name="Hughes L."/>
            <person name="Hurhula B."/>
            <person name="Husby M.E."/>
            <person name="Kamat A."/>
            <person name="Kanga B."/>
            <person name="Kashin S."/>
            <person name="Khazanovich D."/>
            <person name="Kisner P."/>
            <person name="Lance K."/>
            <person name="Lara M."/>
            <person name="Lee W."/>
            <person name="Lennon N."/>
            <person name="Letendre F."/>
            <person name="LeVine R."/>
            <person name="Lipovsky A."/>
            <person name="Liu X."/>
            <person name="Liu J."/>
            <person name="Liu S."/>
            <person name="Lokyitsang T."/>
            <person name="Lokyitsang Y."/>
            <person name="Lubonja R."/>
            <person name="Lui A."/>
            <person name="MacDonald P."/>
            <person name="Magnisalis V."/>
            <person name="Maru K."/>
            <person name="Matthews C."/>
            <person name="McCusker W."/>
            <person name="McDonough S."/>
            <person name="Mehta T."/>
            <person name="Meldrim J."/>
            <person name="Meneus L."/>
            <person name="Mihai O."/>
            <person name="Mihalev A."/>
            <person name="Mihova T."/>
            <person name="Mittelman R."/>
            <person name="Mlenga V."/>
            <person name="Montmayeur A."/>
            <person name="Mulrain L."/>
            <person name="Navidi A."/>
            <person name="Naylor J."/>
            <person name="Negash T."/>
            <person name="Nguyen T."/>
            <person name="Nguyen N."/>
            <person name="Nicol R."/>
            <person name="Norbu C."/>
            <person name="Norbu N."/>
            <person name="Novod N."/>
            <person name="O'Neill B."/>
            <person name="Osman S."/>
            <person name="Markiewicz E."/>
            <person name="Oyono O.L."/>
            <person name="Patti C."/>
            <person name="Phunkhang P."/>
            <person name="Pierre F."/>
            <person name="Priest M."/>
            <person name="Raghuraman S."/>
            <person name="Rege F."/>
            <person name="Reyes R."/>
            <person name="Rise C."/>
            <person name="Rogov P."/>
            <person name="Ross K."/>
            <person name="Ryan E."/>
            <person name="Settipalli S."/>
            <person name="Shea T."/>
            <person name="Sherpa N."/>
            <person name="Shi L."/>
            <person name="Shih D."/>
            <person name="Sparrow T."/>
            <person name="Spaulding J."/>
            <person name="Stalker J."/>
            <person name="Stange-Thomann N."/>
            <person name="Stavropoulos S."/>
            <person name="Stone C."/>
            <person name="Strader C."/>
            <person name="Tesfaye S."/>
            <person name="Thomson T."/>
            <person name="Thoulutsang Y."/>
            <person name="Thoulutsang D."/>
            <person name="Topham K."/>
            <person name="Topping I."/>
            <person name="Tsamla T."/>
            <person name="Vassiliev H."/>
            <person name="Vo A."/>
            <person name="Wangchuk T."/>
            <person name="Wangdi T."/>
            <person name="Weiand M."/>
            <person name="Wilkinson J."/>
            <person name="Wilson A."/>
            <person name="Yadav S."/>
            <person name="Young G."/>
            <person name="Yu Q."/>
            <person name="Zembek L."/>
            <person name="Zhong D."/>
            <person name="Zimmer A."/>
            <person name="Zwirko Z."/>
            <person name="Jaffe D.B."/>
            <person name="Alvarez P."/>
            <person name="Brockman W."/>
            <person name="Butler J."/>
            <person name="Chin C."/>
            <person name="Gnerre S."/>
            <person name="Grabherr M."/>
            <person name="Kleber M."/>
            <person name="Mauceli E."/>
            <person name="MacCallum I."/>
        </authorList>
    </citation>
    <scope>NUCLEOTIDE SEQUENCE [LARGE SCALE GENOMIC DNA]</scope>
    <source>
        <strain evidence="2">Tucson 14030-0811.24</strain>
    </source>
</reference>
<protein>
    <submittedName>
        <fullName evidence="1">Uncharacterized protein</fullName>
    </submittedName>
</protein>
<dbReference type="SMR" id="B4MIS3"/>
<dbReference type="InParanoid" id="B4MIS3"/>
<dbReference type="InterPro" id="IPR013924">
    <property type="entry name" value="RNase_H2_suC"/>
</dbReference>
<dbReference type="Pfam" id="PF08615">
    <property type="entry name" value="RNase_H2_suC"/>
    <property type="match status" value="1"/>
</dbReference>
<dbReference type="PhylomeDB" id="B4MIS3"/>
<dbReference type="OrthoDB" id="6222486at2759"/>
<name>B4MIS3_DROWI</name>
<dbReference type="eggNOG" id="ENOG502SBKV">
    <property type="taxonomic scope" value="Eukaryota"/>
</dbReference>
<dbReference type="GO" id="GO:0032299">
    <property type="term" value="C:ribonuclease H2 complex"/>
    <property type="evidence" value="ECO:0007669"/>
    <property type="project" value="InterPro"/>
</dbReference>
<sequence length="156" mass="17736">MSITLDFDAKQLAKSKQLSLHYLPAKIQGDGEANVEKCFNNYTRENPDYGSGILTNSLRGYPLLGQQANVPSGYKGLVLQETEKPLIDTAERQLRLTGQFDEFIYWNYDKVPSNADGYRQALLMTDVAEALMYQPIKQEDLDAEIQRHKESKKENS</sequence>
<dbReference type="EMBL" id="CH963719">
    <property type="protein sequence ID" value="EDW72012.1"/>
    <property type="molecule type" value="Genomic_DNA"/>
</dbReference>
<dbReference type="HOGENOM" id="CLU_097632_2_1_1"/>
<dbReference type="PANTHER" id="PTHR47204">
    <property type="entry name" value="OS02G0168900 PROTEIN"/>
    <property type="match status" value="1"/>
</dbReference>
<accession>B4MIS3</accession>
<dbReference type="STRING" id="7260.B4MIS3"/>
<evidence type="ECO:0000313" key="1">
    <source>
        <dbReference type="EMBL" id="EDW72012.1"/>
    </source>
</evidence>
<organism evidence="1 2">
    <name type="scientific">Drosophila willistoni</name>
    <name type="common">Fruit fly</name>
    <dbReference type="NCBI Taxonomy" id="7260"/>
    <lineage>
        <taxon>Eukaryota</taxon>
        <taxon>Metazoa</taxon>
        <taxon>Ecdysozoa</taxon>
        <taxon>Arthropoda</taxon>
        <taxon>Hexapoda</taxon>
        <taxon>Insecta</taxon>
        <taxon>Pterygota</taxon>
        <taxon>Neoptera</taxon>
        <taxon>Endopterygota</taxon>
        <taxon>Diptera</taxon>
        <taxon>Brachycera</taxon>
        <taxon>Muscomorpha</taxon>
        <taxon>Ephydroidea</taxon>
        <taxon>Drosophilidae</taxon>
        <taxon>Drosophila</taxon>
        <taxon>Sophophora</taxon>
    </lineage>
</organism>
<gene>
    <name evidence="1" type="primary">Dwil\GK10666</name>
    <name evidence="1" type="ORF">Dwil_GK10666</name>
</gene>
<dbReference type="CDD" id="cd09271">
    <property type="entry name" value="RNase_H2-C"/>
    <property type="match status" value="1"/>
</dbReference>